<dbReference type="AlphaFoldDB" id="A0A7I8VAU5"/>
<evidence type="ECO:0000256" key="5">
    <source>
        <dbReference type="ARBA" id="ARBA00023136"/>
    </source>
</evidence>
<dbReference type="GO" id="GO:0007214">
    <property type="term" value="P:gamma-aminobutyric acid signaling pathway"/>
    <property type="evidence" value="ECO:0007669"/>
    <property type="project" value="TreeGrafter"/>
</dbReference>
<name>A0A7I8VAU5_9ANNE</name>
<evidence type="ECO:0000256" key="6">
    <source>
        <dbReference type="ARBA" id="ARBA00023170"/>
    </source>
</evidence>
<organism evidence="10 11">
    <name type="scientific">Dimorphilus gyrociliatus</name>
    <dbReference type="NCBI Taxonomy" id="2664684"/>
    <lineage>
        <taxon>Eukaryota</taxon>
        <taxon>Metazoa</taxon>
        <taxon>Spiralia</taxon>
        <taxon>Lophotrochozoa</taxon>
        <taxon>Annelida</taxon>
        <taxon>Polychaeta</taxon>
        <taxon>Polychaeta incertae sedis</taxon>
        <taxon>Dinophilidae</taxon>
        <taxon>Dimorphilus</taxon>
    </lineage>
</organism>
<comment type="subcellular location">
    <subcellularLocation>
        <location evidence="1">Membrane</location>
    </subcellularLocation>
</comment>
<keyword evidence="5" id="KW-0472">Membrane</keyword>
<keyword evidence="11" id="KW-1185">Reference proteome</keyword>
<sequence length="873" mass="102545">MLPCKQLRKIVIRNCPIKIISIKLFINNKDLDVVTNDYRCNEGYGCYSQNLISNKKIQRKCDKDHLQIFIHESCKLDCRSSCLSNEVLLASNDPTKAVLDRKSTWYETRKNSCFQEDFITCLDKDFEGETRNLSPILTFKETDEIDNCKIVKIDTDLWKENELIRLDYIDCSRLIIIGSKRLKNSNFKEIRLSFKGRPSMTFKEIFSRVAFKRVIINNMDIDVLDFDWFKDWIFSRISKRSLILNNCNIHHIKDRLNNFLWHNVEFKRCSFKDSIITLPKSVIQLVYTDISNKKPIKIYENSIGRRTELLRISGEKNQLDFIERDAFKNAQSLTDLFLNLKVSKVKVSRYLKNITYWTSTFLLNLTIRVDYLGDTEAKSLIEYRKLKLINLINSDIVIVNSSWVPRIDALSIVFTNKWPRIIHLAIFEKRQSLRIEAFKGINDKEFRISVREKYTERDDKSQALAELAETVNFLVLIPGKFPPMSQQEQDITIKTSAGAVDLAFDNVRENILPSFDVKYTIIDTDCDPVVVLGKSAEKLLRGNTTAIIGPYCEKVTSFINAICSQLRIPLYTGFTKPDQYTDKKRFKVFVDKANRHYSEITKKISNEMNNHGIEIIDLVEYIPRPIKDSFYVQGGRIIVLCLSAGSFRNFVSSFKNSRHKARGYFFIVIQIAKQAVLDTFSWQRVKPEDDLLKDIYEYMFFVRLGNFQKRETYTKFNEMLKELSWKNYNYRYGEREKVEWATYLLYDSVMISAHAINRTSKLNLNYGDVYDIRRGLHNLEIPQGLSGYIYYNDASVRFQDYSVYHFQRGREELVFQFLAMNESLIEKTDIIWESGKVPADNFEKCDDNFEICPDGKRKSRMRILEINTHIYYF</sequence>
<evidence type="ECO:0000256" key="2">
    <source>
        <dbReference type="ARBA" id="ARBA00022692"/>
    </source>
</evidence>
<evidence type="ECO:0000313" key="10">
    <source>
        <dbReference type="EMBL" id="CAD5112747.1"/>
    </source>
</evidence>
<dbReference type="InterPro" id="IPR001828">
    <property type="entry name" value="ANF_lig-bd_rcpt"/>
</dbReference>
<reference evidence="10 11" key="1">
    <citation type="submission" date="2020-08" db="EMBL/GenBank/DDBJ databases">
        <authorList>
            <person name="Hejnol A."/>
        </authorList>
    </citation>
    <scope>NUCLEOTIDE SEQUENCE [LARGE SCALE GENOMIC DNA]</scope>
</reference>
<evidence type="ECO:0000313" key="11">
    <source>
        <dbReference type="Proteomes" id="UP000549394"/>
    </source>
</evidence>
<keyword evidence="2" id="KW-0812">Transmembrane</keyword>
<comment type="caution">
    <text evidence="10">The sequence shown here is derived from an EMBL/GenBank/DDBJ whole genome shotgun (WGS) entry which is preliminary data.</text>
</comment>
<dbReference type="InterPro" id="IPR002455">
    <property type="entry name" value="GPCR3_GABA-B"/>
</dbReference>
<evidence type="ECO:0000256" key="3">
    <source>
        <dbReference type="ARBA" id="ARBA00022989"/>
    </source>
</evidence>
<keyword evidence="6" id="KW-0675">Receptor</keyword>
<evidence type="ECO:0000259" key="9">
    <source>
        <dbReference type="Pfam" id="PF01094"/>
    </source>
</evidence>
<dbReference type="Proteomes" id="UP000549394">
    <property type="component" value="Unassembled WGS sequence"/>
</dbReference>
<dbReference type="SUPFAM" id="SSF53822">
    <property type="entry name" value="Periplasmic binding protein-like I"/>
    <property type="match status" value="1"/>
</dbReference>
<dbReference type="GO" id="GO:0004965">
    <property type="term" value="F:G protein-coupled GABA receptor activity"/>
    <property type="evidence" value="ECO:0007669"/>
    <property type="project" value="InterPro"/>
</dbReference>
<dbReference type="InterPro" id="IPR028082">
    <property type="entry name" value="Peripla_BP_I"/>
</dbReference>
<evidence type="ECO:0000256" key="1">
    <source>
        <dbReference type="ARBA" id="ARBA00004370"/>
    </source>
</evidence>
<dbReference type="OrthoDB" id="5851278at2759"/>
<evidence type="ECO:0000256" key="8">
    <source>
        <dbReference type="ARBA" id="ARBA00023224"/>
    </source>
</evidence>
<proteinExistence type="predicted"/>
<dbReference type="Gene3D" id="3.40.50.2300">
    <property type="match status" value="2"/>
</dbReference>
<dbReference type="PANTHER" id="PTHR10519">
    <property type="entry name" value="GABA-B RECEPTOR"/>
    <property type="match status" value="1"/>
</dbReference>
<keyword evidence="3" id="KW-1133">Transmembrane helix</keyword>
<gene>
    <name evidence="10" type="ORF">DGYR_LOCUS1835</name>
</gene>
<keyword evidence="8" id="KW-0807">Transducer</keyword>
<feature type="domain" description="Receptor ligand binding region" evidence="9">
    <location>
        <begin position="497"/>
        <end position="590"/>
    </location>
</feature>
<evidence type="ECO:0000256" key="7">
    <source>
        <dbReference type="ARBA" id="ARBA00023180"/>
    </source>
</evidence>
<keyword evidence="4" id="KW-0297">G-protein coupled receptor</keyword>
<feature type="domain" description="Receptor ligand binding region" evidence="9">
    <location>
        <begin position="633"/>
        <end position="807"/>
    </location>
</feature>
<protein>
    <submittedName>
        <fullName evidence="10">DgyrCDS1966</fullName>
    </submittedName>
</protein>
<dbReference type="GO" id="GO:0038039">
    <property type="term" value="C:G protein-coupled receptor heterodimeric complex"/>
    <property type="evidence" value="ECO:0007669"/>
    <property type="project" value="TreeGrafter"/>
</dbReference>
<dbReference type="EMBL" id="CAJFCJ010000002">
    <property type="protein sequence ID" value="CAD5112747.1"/>
    <property type="molecule type" value="Genomic_DNA"/>
</dbReference>
<dbReference type="Pfam" id="PF01094">
    <property type="entry name" value="ANF_receptor"/>
    <property type="match status" value="2"/>
</dbReference>
<keyword evidence="7" id="KW-0325">Glycoprotein</keyword>
<dbReference type="PANTHER" id="PTHR10519:SF20">
    <property type="entry name" value="G-PROTEIN COUPLED RECEPTOR 156-RELATED"/>
    <property type="match status" value="1"/>
</dbReference>
<accession>A0A7I8VAU5</accession>
<evidence type="ECO:0000256" key="4">
    <source>
        <dbReference type="ARBA" id="ARBA00023040"/>
    </source>
</evidence>